<dbReference type="OrthoDB" id="4322570at2"/>
<dbReference type="Proteomes" id="UP000600026">
    <property type="component" value="Unassembled WGS sequence"/>
</dbReference>
<evidence type="ECO:0008006" key="3">
    <source>
        <dbReference type="Google" id="ProtNLM"/>
    </source>
</evidence>
<gene>
    <name evidence="1" type="ORF">Sxan_06650</name>
</gene>
<dbReference type="EMBL" id="BNEE01000004">
    <property type="protein sequence ID" value="GHI83301.1"/>
    <property type="molecule type" value="Genomic_DNA"/>
</dbReference>
<name>A0A919LBC0_9ACTN</name>
<keyword evidence="2" id="KW-1185">Reference proteome</keyword>
<comment type="caution">
    <text evidence="1">The sequence shown here is derived from an EMBL/GenBank/DDBJ whole genome shotgun (WGS) entry which is preliminary data.</text>
</comment>
<reference evidence="1" key="1">
    <citation type="submission" date="2020-09" db="EMBL/GenBank/DDBJ databases">
        <title>Whole genome shotgun sequence of Streptomyces xanthophaeus NBRC 12829.</title>
        <authorList>
            <person name="Komaki H."/>
            <person name="Tamura T."/>
        </authorList>
    </citation>
    <scope>NUCLEOTIDE SEQUENCE</scope>
    <source>
        <strain evidence="1">NBRC 12829</strain>
    </source>
</reference>
<dbReference type="AlphaFoldDB" id="A0A919LBC0"/>
<dbReference type="RefSeq" id="WP_031137979.1">
    <property type="nucleotide sequence ID" value="NZ_BNEE01000004.1"/>
</dbReference>
<evidence type="ECO:0000313" key="2">
    <source>
        <dbReference type="Proteomes" id="UP000600026"/>
    </source>
</evidence>
<proteinExistence type="predicted"/>
<organism evidence="1 2">
    <name type="scientific">Streptomyces xanthophaeus</name>
    <dbReference type="NCBI Taxonomy" id="67385"/>
    <lineage>
        <taxon>Bacteria</taxon>
        <taxon>Bacillati</taxon>
        <taxon>Actinomycetota</taxon>
        <taxon>Actinomycetes</taxon>
        <taxon>Kitasatosporales</taxon>
        <taxon>Streptomycetaceae</taxon>
        <taxon>Streptomyces</taxon>
    </lineage>
</organism>
<protein>
    <recommendedName>
        <fullName evidence="3">BON domain-containing protein</fullName>
    </recommendedName>
</protein>
<evidence type="ECO:0000313" key="1">
    <source>
        <dbReference type="EMBL" id="GHI83301.1"/>
    </source>
</evidence>
<accession>A0A919LBC0</accession>
<dbReference type="GeneID" id="96801367"/>
<sequence>MTSVGIIEYRIAHLRERLAREDIAELGVRIEAHGDHAVLRGSVASASCREEVLRIAAEELDGLPWQEDLTVNRHRPPGRPEELT</sequence>